<feature type="region of interest" description="Disordered" evidence="10">
    <location>
        <begin position="266"/>
        <end position="297"/>
    </location>
</feature>
<evidence type="ECO:0000256" key="5">
    <source>
        <dbReference type="ARBA" id="ARBA00022984"/>
    </source>
</evidence>
<dbReference type="GO" id="GO:0008360">
    <property type="term" value="P:regulation of cell shape"/>
    <property type="evidence" value="ECO:0007669"/>
    <property type="project" value="UniProtKB-KW"/>
</dbReference>
<comment type="similarity">
    <text evidence="1 9">Belongs to the peptidase S11 family.</text>
</comment>
<organism evidence="13 14">
    <name type="scientific">Gordonia effusa NBRC 100432</name>
    <dbReference type="NCBI Taxonomy" id="1077974"/>
    <lineage>
        <taxon>Bacteria</taxon>
        <taxon>Bacillati</taxon>
        <taxon>Actinomycetota</taxon>
        <taxon>Actinomycetes</taxon>
        <taxon>Mycobacteriales</taxon>
        <taxon>Gordoniaceae</taxon>
        <taxon>Gordonia</taxon>
    </lineage>
</organism>
<feature type="transmembrane region" description="Helical" evidence="11">
    <location>
        <begin position="305"/>
        <end position="325"/>
    </location>
</feature>
<dbReference type="STRING" id="1077974.GOEFS_094_00640"/>
<dbReference type="OrthoDB" id="3663940at2"/>
<evidence type="ECO:0000256" key="4">
    <source>
        <dbReference type="ARBA" id="ARBA00022960"/>
    </source>
</evidence>
<dbReference type="RefSeq" id="WP_007319100.1">
    <property type="nucleotide sequence ID" value="NZ_BAEH01000094.1"/>
</dbReference>
<dbReference type="PRINTS" id="PR00725">
    <property type="entry name" value="DADACBPTASE1"/>
</dbReference>
<dbReference type="PANTHER" id="PTHR21581:SF33">
    <property type="entry name" value="D-ALANYL-D-ALANINE CARBOXYPEPTIDASE DACB"/>
    <property type="match status" value="1"/>
</dbReference>
<evidence type="ECO:0000256" key="2">
    <source>
        <dbReference type="ARBA" id="ARBA00022729"/>
    </source>
</evidence>
<feature type="non-terminal residue" evidence="13">
    <location>
        <position position="1"/>
    </location>
</feature>
<keyword evidence="3" id="KW-0378">Hydrolase</keyword>
<keyword evidence="11" id="KW-1133">Transmembrane helix</keyword>
<evidence type="ECO:0000313" key="14">
    <source>
        <dbReference type="Proteomes" id="UP000035034"/>
    </source>
</evidence>
<dbReference type="Proteomes" id="UP000035034">
    <property type="component" value="Unassembled WGS sequence"/>
</dbReference>
<keyword evidence="13" id="KW-0121">Carboxypeptidase</keyword>
<dbReference type="InterPro" id="IPR018044">
    <property type="entry name" value="Peptidase_S11"/>
</dbReference>
<feature type="active site" evidence="7">
    <location>
        <position position="90"/>
    </location>
</feature>
<keyword evidence="4" id="KW-0133">Cell shape</keyword>
<evidence type="ECO:0000256" key="7">
    <source>
        <dbReference type="PIRSR" id="PIRSR618044-1"/>
    </source>
</evidence>
<evidence type="ECO:0000256" key="1">
    <source>
        <dbReference type="ARBA" id="ARBA00007164"/>
    </source>
</evidence>
<sequence length="328" mass="34847">SDLAAMAPAGWLIADLDSGKVLAAKDAHGRYRPASTIKVLLALVALDELDLDKTVSVTAEDYSIEGDSCGTGPGGRYTNRELLTGLVMVSGNDCASALARELGGTEATLTKMNTKAKSLQAYDTRAASPSGLDAPGMSTSPYDLALIFRAAMRNETFRELIALPTFRFPGYPRNPAIHGDKDHPSYLMQTSCSLLLNGYPGMLGGKTGFTDDARKTFVGAAQRDGRKVVIVQMYGLNSKTSNDYWDQAKQMFDYGFTAPDSDAVGTLVEPANSSSDKPTVAADPEKASHHTASGTEDQTNWSKRVLIGLVAALVALLLAAAGMSINRR</sequence>
<dbReference type="EMBL" id="BAEH01000094">
    <property type="protein sequence ID" value="GAB19765.1"/>
    <property type="molecule type" value="Genomic_DNA"/>
</dbReference>
<evidence type="ECO:0000256" key="11">
    <source>
        <dbReference type="SAM" id="Phobius"/>
    </source>
</evidence>
<keyword evidence="14" id="KW-1185">Reference proteome</keyword>
<feature type="binding site" evidence="8">
    <location>
        <position position="206"/>
    </location>
    <ligand>
        <name>substrate</name>
    </ligand>
</feature>
<evidence type="ECO:0000256" key="6">
    <source>
        <dbReference type="ARBA" id="ARBA00023316"/>
    </source>
</evidence>
<dbReference type="Gene3D" id="3.40.710.10">
    <property type="entry name" value="DD-peptidase/beta-lactamase superfamily"/>
    <property type="match status" value="1"/>
</dbReference>
<feature type="active site" description="Proton acceptor" evidence="7">
    <location>
        <position position="38"/>
    </location>
</feature>
<feature type="domain" description="Peptidase S11 D-alanyl-D-alanine carboxypeptidase A N-terminal" evidence="12">
    <location>
        <begin position="9"/>
        <end position="233"/>
    </location>
</feature>
<dbReference type="InterPro" id="IPR012338">
    <property type="entry name" value="Beta-lactam/transpept-like"/>
</dbReference>
<reference evidence="13 14" key="1">
    <citation type="submission" date="2011-12" db="EMBL/GenBank/DDBJ databases">
        <title>Whole genome shotgun sequence of Gordonia effusa NBRC 100432.</title>
        <authorList>
            <person name="Yoshida I."/>
            <person name="Takarada H."/>
            <person name="Hosoyama A."/>
            <person name="Tsuchikane K."/>
            <person name="Katsumata H."/>
            <person name="Yamazaki S."/>
            <person name="Fujita N."/>
        </authorList>
    </citation>
    <scope>NUCLEOTIDE SEQUENCE [LARGE SCALE GENOMIC DNA]</scope>
    <source>
        <strain evidence="13 14">NBRC 100432</strain>
    </source>
</reference>
<keyword evidence="11" id="KW-0812">Transmembrane</keyword>
<evidence type="ECO:0000256" key="8">
    <source>
        <dbReference type="PIRSR" id="PIRSR618044-2"/>
    </source>
</evidence>
<accession>H0R3W4</accession>
<keyword evidence="6" id="KW-0961">Cell wall biogenesis/degradation</keyword>
<protein>
    <submittedName>
        <fullName evidence="13">D-alanyl-D-alanine carboxypeptidase</fullName>
    </submittedName>
</protein>
<evidence type="ECO:0000256" key="9">
    <source>
        <dbReference type="RuleBase" id="RU004016"/>
    </source>
</evidence>
<name>H0R3W4_9ACTN</name>
<dbReference type="PANTHER" id="PTHR21581">
    <property type="entry name" value="D-ALANYL-D-ALANINE CARBOXYPEPTIDASE"/>
    <property type="match status" value="1"/>
</dbReference>
<dbReference type="AlphaFoldDB" id="H0R3W4"/>
<evidence type="ECO:0000259" key="12">
    <source>
        <dbReference type="Pfam" id="PF00768"/>
    </source>
</evidence>
<dbReference type="SUPFAM" id="SSF56601">
    <property type="entry name" value="beta-lactamase/transpeptidase-like"/>
    <property type="match status" value="1"/>
</dbReference>
<keyword evidence="11" id="KW-0472">Membrane</keyword>
<evidence type="ECO:0000256" key="3">
    <source>
        <dbReference type="ARBA" id="ARBA00022801"/>
    </source>
</evidence>
<dbReference type="Pfam" id="PF00768">
    <property type="entry name" value="Peptidase_S11"/>
    <property type="match status" value="1"/>
</dbReference>
<feature type="active site" description="Acyl-ester intermediate" evidence="7">
    <location>
        <position position="35"/>
    </location>
</feature>
<gene>
    <name evidence="13" type="primary">dac</name>
    <name evidence="13" type="ORF">GOEFS_094_00640</name>
</gene>
<dbReference type="eggNOG" id="COG1686">
    <property type="taxonomic scope" value="Bacteria"/>
</dbReference>
<keyword evidence="2" id="KW-0732">Signal</keyword>
<evidence type="ECO:0000313" key="13">
    <source>
        <dbReference type="EMBL" id="GAB19765.1"/>
    </source>
</evidence>
<keyword evidence="5" id="KW-0573">Peptidoglycan synthesis</keyword>
<dbReference type="GO" id="GO:0006508">
    <property type="term" value="P:proteolysis"/>
    <property type="evidence" value="ECO:0007669"/>
    <property type="project" value="InterPro"/>
</dbReference>
<keyword evidence="13" id="KW-0645">Protease</keyword>
<dbReference type="GO" id="GO:0071555">
    <property type="term" value="P:cell wall organization"/>
    <property type="evidence" value="ECO:0007669"/>
    <property type="project" value="UniProtKB-KW"/>
</dbReference>
<dbReference type="InterPro" id="IPR001967">
    <property type="entry name" value="Peptidase_S11_N"/>
</dbReference>
<proteinExistence type="inferred from homology"/>
<dbReference type="GO" id="GO:0009252">
    <property type="term" value="P:peptidoglycan biosynthetic process"/>
    <property type="evidence" value="ECO:0007669"/>
    <property type="project" value="UniProtKB-KW"/>
</dbReference>
<evidence type="ECO:0000256" key="10">
    <source>
        <dbReference type="SAM" id="MobiDB-lite"/>
    </source>
</evidence>
<dbReference type="GO" id="GO:0009002">
    <property type="term" value="F:serine-type D-Ala-D-Ala carboxypeptidase activity"/>
    <property type="evidence" value="ECO:0007669"/>
    <property type="project" value="InterPro"/>
</dbReference>
<comment type="caution">
    <text evidence="13">The sequence shown here is derived from an EMBL/GenBank/DDBJ whole genome shotgun (WGS) entry which is preliminary data.</text>
</comment>